<gene>
    <name evidence="2" type="ORF">FL622_04920</name>
</gene>
<evidence type="ECO:0000256" key="1">
    <source>
        <dbReference type="SAM" id="SignalP"/>
    </source>
</evidence>
<name>A0A550JH44_9BACT</name>
<dbReference type="PROSITE" id="PS51257">
    <property type="entry name" value="PROKAR_LIPOPROTEIN"/>
    <property type="match status" value="1"/>
</dbReference>
<comment type="caution">
    <text evidence="2">The sequence shown here is derived from an EMBL/GenBank/DDBJ whole genome shotgun (WGS) entry which is preliminary data.</text>
</comment>
<dbReference type="Proteomes" id="UP000317155">
    <property type="component" value="Unassembled WGS sequence"/>
</dbReference>
<keyword evidence="3" id="KW-1185">Reference proteome</keyword>
<keyword evidence="1" id="KW-0732">Signal</keyword>
<dbReference type="EMBL" id="VJVV01000003">
    <property type="protein sequence ID" value="TRO82534.1"/>
    <property type="molecule type" value="Genomic_DNA"/>
</dbReference>
<evidence type="ECO:0000313" key="2">
    <source>
        <dbReference type="EMBL" id="TRO82534.1"/>
    </source>
</evidence>
<feature type="chain" id="PRO_5022032449" evidence="1">
    <location>
        <begin position="19"/>
        <end position="91"/>
    </location>
</feature>
<sequence>MKCWLVIALLISVTAACSLPPEVPVTRAELMKTQIYRNYVIKESPEEIVNALNKEGEVIMDSRRNVPGKDIPVHVKILATSEGLDVLEYER</sequence>
<proteinExistence type="predicted"/>
<dbReference type="RefSeq" id="WP_092056625.1">
    <property type="nucleotide sequence ID" value="NZ_FOJJ01000023.1"/>
</dbReference>
<reference evidence="2 3" key="1">
    <citation type="submission" date="2019-07" db="EMBL/GenBank/DDBJ databases">
        <title>Insights of Desulfuromonas acetexigens electromicrobiology.</title>
        <authorList>
            <person name="Katuri K."/>
            <person name="Sapireddy V."/>
            <person name="Shaw D.R."/>
            <person name="Saikaly P."/>
        </authorList>
    </citation>
    <scope>NUCLEOTIDE SEQUENCE [LARGE SCALE GENOMIC DNA]</scope>
    <source>
        <strain evidence="2 3">2873</strain>
    </source>
</reference>
<evidence type="ECO:0000313" key="3">
    <source>
        <dbReference type="Proteomes" id="UP000317155"/>
    </source>
</evidence>
<protein>
    <submittedName>
        <fullName evidence="2">Uncharacterized protein</fullName>
    </submittedName>
</protein>
<dbReference type="AlphaFoldDB" id="A0A550JH44"/>
<organism evidence="2 3">
    <name type="scientific">Trichloromonas acetexigens</name>
    <dbReference type="NCBI Taxonomy" id="38815"/>
    <lineage>
        <taxon>Bacteria</taxon>
        <taxon>Pseudomonadati</taxon>
        <taxon>Thermodesulfobacteriota</taxon>
        <taxon>Desulfuromonadia</taxon>
        <taxon>Desulfuromonadales</taxon>
        <taxon>Trichloromonadaceae</taxon>
        <taxon>Trichloromonas</taxon>
    </lineage>
</organism>
<accession>A0A550JH44</accession>
<feature type="signal peptide" evidence="1">
    <location>
        <begin position="1"/>
        <end position="18"/>
    </location>
</feature>
<dbReference type="OrthoDB" id="5398543at2"/>